<accession>A0A094QFZ3</accession>
<protein>
    <recommendedName>
        <fullName evidence="2">HAD-IB family hydrolase</fullName>
    </recommendedName>
</protein>
<gene>
    <name evidence="1" type="ORF">GM51_20285</name>
</gene>
<organism evidence="1">
    <name type="scientific">freshwater metagenome</name>
    <dbReference type="NCBI Taxonomy" id="449393"/>
    <lineage>
        <taxon>unclassified sequences</taxon>
        <taxon>metagenomes</taxon>
        <taxon>ecological metagenomes</taxon>
    </lineage>
</organism>
<evidence type="ECO:0000313" key="1">
    <source>
        <dbReference type="EMBL" id="KGA13251.1"/>
    </source>
</evidence>
<comment type="caution">
    <text evidence="1">The sequence shown here is derived from an EMBL/GenBank/DDBJ whole genome shotgun (WGS) entry which is preliminary data.</text>
</comment>
<dbReference type="SUPFAM" id="SSF56784">
    <property type="entry name" value="HAD-like"/>
    <property type="match status" value="1"/>
</dbReference>
<dbReference type="Gene3D" id="1.20.1440.100">
    <property type="entry name" value="SG protein - dephosphorylation function"/>
    <property type="match status" value="1"/>
</dbReference>
<dbReference type="InterPro" id="IPR006385">
    <property type="entry name" value="HAD_hydro_SerB1"/>
</dbReference>
<dbReference type="Gene3D" id="3.40.50.1000">
    <property type="entry name" value="HAD superfamily/HAD-like"/>
    <property type="match status" value="1"/>
</dbReference>
<proteinExistence type="predicted"/>
<dbReference type="PANTHER" id="PTHR43344:SF15">
    <property type="entry name" value="PHOSPHOSERINE PHOSPHATASE SERB1"/>
    <property type="match status" value="1"/>
</dbReference>
<dbReference type="NCBIfam" id="TIGR01490">
    <property type="entry name" value="HAD-SF-IB-hyp1"/>
    <property type="match status" value="1"/>
</dbReference>
<dbReference type="PANTHER" id="PTHR43344">
    <property type="entry name" value="PHOSPHOSERINE PHOSPHATASE"/>
    <property type="match status" value="1"/>
</dbReference>
<dbReference type="AlphaFoldDB" id="A0A094QFZ3"/>
<dbReference type="Pfam" id="PF12710">
    <property type="entry name" value="HAD"/>
    <property type="match status" value="1"/>
</dbReference>
<reference evidence="1" key="1">
    <citation type="submission" date="2014-06" db="EMBL/GenBank/DDBJ databases">
        <title>Key roles for freshwater Actinobacteria revealed by deep metagenomic sequencing.</title>
        <authorList>
            <person name="Ghai R."/>
            <person name="Mizuno C.M."/>
            <person name="Picazo A."/>
            <person name="Camacho A."/>
            <person name="Rodriguez-Valera F."/>
        </authorList>
    </citation>
    <scope>NUCLEOTIDE SEQUENCE</scope>
</reference>
<dbReference type="InterPro" id="IPR036412">
    <property type="entry name" value="HAD-like_sf"/>
</dbReference>
<dbReference type="CDD" id="cd02612">
    <property type="entry name" value="HAD_PGPPase"/>
    <property type="match status" value="1"/>
</dbReference>
<dbReference type="EMBL" id="JNSL01000195">
    <property type="protein sequence ID" value="KGA13251.1"/>
    <property type="molecule type" value="Genomic_DNA"/>
</dbReference>
<dbReference type="InterPro" id="IPR050582">
    <property type="entry name" value="HAD-like_SerB"/>
</dbReference>
<dbReference type="NCBIfam" id="TIGR01488">
    <property type="entry name" value="HAD-SF-IB"/>
    <property type="match status" value="1"/>
</dbReference>
<sequence>MSVAFFDLDNTLVKGSSMFYFARHLVKQGVFTKRELARFATAQARFIRTKTEDKKLQEIITEKALKLVAGRFQSEITQLCESALSDSLEEAIYPEILNCLKWHQERGQQTWILTASPIEIASGIAARLNMTGALGTVAEITDGRYTGKLKSGVLHGKNKAKALIQLADSMKIDLDHSYAYSDSLNDLPLLSAVGTPIVVNPNKELLRIARKNNWQEITTTFSFSRTA</sequence>
<evidence type="ECO:0008006" key="2">
    <source>
        <dbReference type="Google" id="ProtNLM"/>
    </source>
</evidence>
<dbReference type="InterPro" id="IPR023214">
    <property type="entry name" value="HAD_sf"/>
</dbReference>
<name>A0A094QFZ3_9ZZZZ</name>